<accession>A0A495J172</accession>
<organism evidence="1 2">
    <name type="scientific">Mucilaginibacter gracilis</name>
    <dbReference type="NCBI Taxonomy" id="423350"/>
    <lineage>
        <taxon>Bacteria</taxon>
        <taxon>Pseudomonadati</taxon>
        <taxon>Bacteroidota</taxon>
        <taxon>Sphingobacteriia</taxon>
        <taxon>Sphingobacteriales</taxon>
        <taxon>Sphingobacteriaceae</taxon>
        <taxon>Mucilaginibacter</taxon>
    </lineage>
</organism>
<gene>
    <name evidence="1" type="ORF">BDD43_2872</name>
</gene>
<keyword evidence="2" id="KW-1185">Reference proteome</keyword>
<proteinExistence type="predicted"/>
<evidence type="ECO:0000313" key="1">
    <source>
        <dbReference type="EMBL" id="RKR82687.1"/>
    </source>
</evidence>
<comment type="caution">
    <text evidence="1">The sequence shown here is derived from an EMBL/GenBank/DDBJ whole genome shotgun (WGS) entry which is preliminary data.</text>
</comment>
<dbReference type="Proteomes" id="UP000268007">
    <property type="component" value="Unassembled WGS sequence"/>
</dbReference>
<dbReference type="EMBL" id="RBKU01000001">
    <property type="protein sequence ID" value="RKR82687.1"/>
    <property type="molecule type" value="Genomic_DNA"/>
</dbReference>
<protein>
    <submittedName>
        <fullName evidence="1">Uncharacterized protein</fullName>
    </submittedName>
</protein>
<reference evidence="1 2" key="1">
    <citation type="submission" date="2018-10" db="EMBL/GenBank/DDBJ databases">
        <title>Genomic Encyclopedia of Archaeal and Bacterial Type Strains, Phase II (KMG-II): from individual species to whole genera.</title>
        <authorList>
            <person name="Goeker M."/>
        </authorList>
    </citation>
    <scope>NUCLEOTIDE SEQUENCE [LARGE SCALE GENOMIC DNA]</scope>
    <source>
        <strain evidence="1 2">DSM 18602</strain>
    </source>
</reference>
<dbReference type="AlphaFoldDB" id="A0A495J172"/>
<evidence type="ECO:0000313" key="2">
    <source>
        <dbReference type="Proteomes" id="UP000268007"/>
    </source>
</evidence>
<sequence length="33" mass="3954">MLIKIVLKKQLTKNEPKKTTIQMYNGKLKVIYF</sequence>
<name>A0A495J172_9SPHI</name>